<keyword evidence="3" id="KW-1185">Reference proteome</keyword>
<name>A8NJU8_COPC7</name>
<feature type="compositionally biased region" description="Basic and acidic residues" evidence="1">
    <location>
        <begin position="173"/>
        <end position="182"/>
    </location>
</feature>
<proteinExistence type="predicted"/>
<dbReference type="RefSeq" id="XP_001834300.1">
    <property type="nucleotide sequence ID" value="XM_001834248.1"/>
</dbReference>
<feature type="compositionally biased region" description="Basic residues" evidence="1">
    <location>
        <begin position="340"/>
        <end position="350"/>
    </location>
</feature>
<dbReference type="EMBL" id="AACS02000010">
    <property type="protein sequence ID" value="EAU87541.1"/>
    <property type="molecule type" value="Genomic_DNA"/>
</dbReference>
<dbReference type="Proteomes" id="UP000001861">
    <property type="component" value="Unassembled WGS sequence"/>
</dbReference>
<feature type="compositionally biased region" description="Basic and acidic residues" evidence="1">
    <location>
        <begin position="316"/>
        <end position="327"/>
    </location>
</feature>
<feature type="compositionally biased region" description="Basic and acidic residues" evidence="1">
    <location>
        <begin position="229"/>
        <end position="245"/>
    </location>
</feature>
<dbReference type="AlphaFoldDB" id="A8NJU8"/>
<feature type="region of interest" description="Disordered" evidence="1">
    <location>
        <begin position="53"/>
        <end position="74"/>
    </location>
</feature>
<dbReference type="KEGG" id="cci:CC1G_11213"/>
<accession>A8NJU8</accession>
<protein>
    <submittedName>
        <fullName evidence="2">Uncharacterized protein</fullName>
    </submittedName>
</protein>
<gene>
    <name evidence="2" type="ORF">CC1G_11213</name>
</gene>
<organism evidence="2 3">
    <name type="scientific">Coprinopsis cinerea (strain Okayama-7 / 130 / ATCC MYA-4618 / FGSC 9003)</name>
    <name type="common">Inky cap fungus</name>
    <name type="synonym">Hormographiella aspergillata</name>
    <dbReference type="NCBI Taxonomy" id="240176"/>
    <lineage>
        <taxon>Eukaryota</taxon>
        <taxon>Fungi</taxon>
        <taxon>Dikarya</taxon>
        <taxon>Basidiomycota</taxon>
        <taxon>Agaricomycotina</taxon>
        <taxon>Agaricomycetes</taxon>
        <taxon>Agaricomycetidae</taxon>
        <taxon>Agaricales</taxon>
        <taxon>Agaricineae</taxon>
        <taxon>Psathyrellaceae</taxon>
        <taxon>Coprinopsis</taxon>
    </lineage>
</organism>
<feature type="compositionally biased region" description="Polar residues" evidence="1">
    <location>
        <begin position="218"/>
        <end position="227"/>
    </location>
</feature>
<dbReference type="GeneID" id="6010814"/>
<feature type="compositionally biased region" description="Acidic residues" evidence="1">
    <location>
        <begin position="158"/>
        <end position="172"/>
    </location>
</feature>
<sequence>MSGAAQRAPLIKRALCIANLLNSSTPSLTAFEGEGSAESAILLEDSVLEAHSESSSISNSTRCKRSSETAPLTKKNVKALGEPSPELRIMNFARSLNTSSPGPSSLSPVKDWGRYSPSPLRGQPLLCDDTLSDGWSQTSDIMDYYDATSVVAVLSIETDEGSQQDDHDELAEVESRQGREHSVPPITVLQCSDDRASSPSTDHTLKQLPVTGKEPPSASESSNSLADTPQERLTIRIPPRLERILSQEACGKRKRSTTSEEEDGSNSKDRSEGSSSKRAKLIQPVARRVTRSSTRAQVVKKNGAAGVVPKVVTSDRVLRSETRRRLESTSSARMVSTRTLRPRPLKRGVA</sequence>
<evidence type="ECO:0000313" key="2">
    <source>
        <dbReference type="EMBL" id="EAU87541.1"/>
    </source>
</evidence>
<feature type="region of interest" description="Disordered" evidence="1">
    <location>
        <begin position="158"/>
        <end position="301"/>
    </location>
</feature>
<comment type="caution">
    <text evidence="2">The sequence shown here is derived from an EMBL/GenBank/DDBJ whole genome shotgun (WGS) entry which is preliminary data.</text>
</comment>
<reference evidence="2 3" key="1">
    <citation type="journal article" date="2010" name="Proc. Natl. Acad. Sci. U.S.A.">
        <title>Insights into evolution of multicellular fungi from the assembled chromosomes of the mushroom Coprinopsis cinerea (Coprinus cinereus).</title>
        <authorList>
            <person name="Stajich J.E."/>
            <person name="Wilke S.K."/>
            <person name="Ahren D."/>
            <person name="Au C.H."/>
            <person name="Birren B.W."/>
            <person name="Borodovsky M."/>
            <person name="Burns C."/>
            <person name="Canback B."/>
            <person name="Casselton L.A."/>
            <person name="Cheng C.K."/>
            <person name="Deng J."/>
            <person name="Dietrich F.S."/>
            <person name="Fargo D.C."/>
            <person name="Farman M.L."/>
            <person name="Gathman A.C."/>
            <person name="Goldberg J."/>
            <person name="Guigo R."/>
            <person name="Hoegger P.J."/>
            <person name="Hooker J.B."/>
            <person name="Huggins A."/>
            <person name="James T.Y."/>
            <person name="Kamada T."/>
            <person name="Kilaru S."/>
            <person name="Kodira C."/>
            <person name="Kues U."/>
            <person name="Kupfer D."/>
            <person name="Kwan H.S."/>
            <person name="Lomsadze A."/>
            <person name="Li W."/>
            <person name="Lilly W.W."/>
            <person name="Ma L.J."/>
            <person name="Mackey A.J."/>
            <person name="Manning G."/>
            <person name="Martin F."/>
            <person name="Muraguchi H."/>
            <person name="Natvig D.O."/>
            <person name="Palmerini H."/>
            <person name="Ramesh M.A."/>
            <person name="Rehmeyer C.J."/>
            <person name="Roe B.A."/>
            <person name="Shenoy N."/>
            <person name="Stanke M."/>
            <person name="Ter-Hovhannisyan V."/>
            <person name="Tunlid A."/>
            <person name="Velagapudi R."/>
            <person name="Vision T.J."/>
            <person name="Zeng Q."/>
            <person name="Zolan M.E."/>
            <person name="Pukkila P.J."/>
        </authorList>
    </citation>
    <scope>NUCLEOTIDE SEQUENCE [LARGE SCALE GENOMIC DNA]</scope>
    <source>
        <strain evidence="3">Okayama-7 / 130 / ATCC MYA-4618 / FGSC 9003</strain>
    </source>
</reference>
<feature type="region of interest" description="Disordered" evidence="1">
    <location>
        <begin position="314"/>
        <end position="350"/>
    </location>
</feature>
<dbReference type="VEuPathDB" id="FungiDB:CC1G_11213"/>
<evidence type="ECO:0000313" key="3">
    <source>
        <dbReference type="Proteomes" id="UP000001861"/>
    </source>
</evidence>
<evidence type="ECO:0000256" key="1">
    <source>
        <dbReference type="SAM" id="MobiDB-lite"/>
    </source>
</evidence>
<dbReference type="InParanoid" id="A8NJU8"/>